<protein>
    <recommendedName>
        <fullName evidence="4">PGF-CTERM sorting domain-containing protein</fullName>
    </recommendedName>
</protein>
<gene>
    <name evidence="2" type="ORF">DV733_10175</name>
</gene>
<accession>A0A4D6HDB6</accession>
<organism evidence="2 3">
    <name type="scientific">Halapricum salinum</name>
    <dbReference type="NCBI Taxonomy" id="1457250"/>
    <lineage>
        <taxon>Archaea</taxon>
        <taxon>Methanobacteriati</taxon>
        <taxon>Methanobacteriota</taxon>
        <taxon>Stenosarchaea group</taxon>
        <taxon>Halobacteria</taxon>
        <taxon>Halobacteriales</taxon>
        <taxon>Haloarculaceae</taxon>
        <taxon>Halapricum</taxon>
    </lineage>
</organism>
<dbReference type="Proteomes" id="UP000296706">
    <property type="component" value="Chromosome"/>
</dbReference>
<keyword evidence="1" id="KW-1133">Transmembrane helix</keyword>
<sequence length="664" mass="69126">MTSKRVTALLLVAVLLASAVGGIASVAAAGPSDGGGAPSTAAQAANETNATNETETTNATAADEAYVTDDGDVVLVYNYEEPTGDHSIPSGHAGVDVSEGLAHVRIDGEEVDANTTGEVTLWASPDEIAANGTLSTPQPDWLTSLDADIESVSNETENRGSLTVDATMALDGEARALSMVQYAGTSGFVETTPTTLESNGSAGIETAIGLGADRNHHVVLTESDGSYTLAVEESYVLQDRYGEDPTEGWDSRDTARETLEREFCTANDTSCSVTVENYALSDENRLDLSYTVTYDGVDAAISEAIVRGLTMSSANVSEAQASDLAAHVENVTLSRVEAQLVSAGGETSATWNVSLEGRDDLTLAYAGFLELLGQVSNERGGMPGGPEMAVGGPFGSSPEELAEQLQTQVEASRAANLQQSTQWDLAFTTSGSTAQLNGTVDSETTNWASYVDELEARDGPVPASTAASLDIGTTGDRVEIDGSMTVADDDLLQSALESYNETLSEYGAETARLTETIDAVEAANFTRARMDLSVDDRVTYEGAVAVENASALSARLPEPFASIDGSYTSLDGSQTIVRMENAVPSDADVSDVEELALVDEETVITLGGEGDWSFDSLDVDYVESYLGLRSSDDGSDDLPVVVLAGGGLAVTAAAGGGVVLFRRL</sequence>
<evidence type="ECO:0000313" key="3">
    <source>
        <dbReference type="Proteomes" id="UP000296706"/>
    </source>
</evidence>
<dbReference type="OrthoDB" id="169813at2157"/>
<dbReference type="KEGG" id="hsn:DV733_10175"/>
<evidence type="ECO:0000313" key="2">
    <source>
        <dbReference type="EMBL" id="QCC51585.1"/>
    </source>
</evidence>
<keyword evidence="1" id="KW-0812">Transmembrane</keyword>
<proteinExistence type="predicted"/>
<dbReference type="RefSeq" id="WP_049994801.1">
    <property type="nucleotide sequence ID" value="NZ_CP031310.1"/>
</dbReference>
<keyword evidence="1" id="KW-0472">Membrane</keyword>
<evidence type="ECO:0000256" key="1">
    <source>
        <dbReference type="SAM" id="Phobius"/>
    </source>
</evidence>
<dbReference type="EMBL" id="CP031310">
    <property type="protein sequence ID" value="QCC51585.1"/>
    <property type="molecule type" value="Genomic_DNA"/>
</dbReference>
<dbReference type="GeneID" id="39848232"/>
<dbReference type="AlphaFoldDB" id="A0A4D6HDB6"/>
<keyword evidence="3" id="KW-1185">Reference proteome</keyword>
<feature type="transmembrane region" description="Helical" evidence="1">
    <location>
        <begin position="638"/>
        <end position="661"/>
    </location>
</feature>
<evidence type="ECO:0008006" key="4">
    <source>
        <dbReference type="Google" id="ProtNLM"/>
    </source>
</evidence>
<name>A0A4D6HDB6_9EURY</name>
<reference evidence="2 3" key="1">
    <citation type="journal article" date="2019" name="Nat. Commun.">
        <title>A new type of DNA phosphorothioation-based antiviral system in archaea.</title>
        <authorList>
            <person name="Xiong L."/>
            <person name="Liu S."/>
            <person name="Chen S."/>
            <person name="Xiao Y."/>
            <person name="Zhu B."/>
            <person name="Gao Y."/>
            <person name="Zhang Y."/>
            <person name="Chen B."/>
            <person name="Luo J."/>
            <person name="Deng Z."/>
            <person name="Chen X."/>
            <person name="Wang L."/>
            <person name="Chen S."/>
        </authorList>
    </citation>
    <scope>NUCLEOTIDE SEQUENCE [LARGE SCALE GENOMIC DNA]</scope>
    <source>
        <strain evidence="2 3">CBA1105</strain>
    </source>
</reference>